<dbReference type="AlphaFoldDB" id="A0A287D2D0"/>
<protein>
    <submittedName>
        <fullName evidence="1">Microsomal glutathione S-transferase 2</fullName>
    </submittedName>
</protein>
<dbReference type="SUPFAM" id="SSF161084">
    <property type="entry name" value="MAPEG domain-like"/>
    <property type="match status" value="1"/>
</dbReference>
<dbReference type="Ensembl" id="ENSSTOT00000042787.1">
    <property type="protein sequence ID" value="ENSSTOP00000027708.1"/>
    <property type="gene ID" value="ENSSTOG00000004437.3"/>
</dbReference>
<keyword evidence="2" id="KW-1185">Reference proteome</keyword>
<accession>A0A287D2D0</accession>
<gene>
    <name evidence="1" type="primary">MGST2</name>
</gene>
<dbReference type="EMBL" id="AGTP01049438">
    <property type="status" value="NOT_ANNOTATED_CDS"/>
    <property type="molecule type" value="Genomic_DNA"/>
</dbReference>
<sequence length="77" mass="8651">MAGNTFLQAVVSSFSTCQQNYFALQVGKMGLKCRIIPPAVTGSPKFERMFRAHFCRYFGTGVHIWPSQVLLGICRSY</sequence>
<dbReference type="Gene3D" id="1.20.120.550">
    <property type="entry name" value="Membrane associated eicosanoid/glutathione metabolism-like domain"/>
    <property type="match status" value="1"/>
</dbReference>
<dbReference type="InterPro" id="IPR023352">
    <property type="entry name" value="MAPEG-like_dom_sf"/>
</dbReference>
<reference evidence="1" key="2">
    <citation type="submission" date="2025-08" db="UniProtKB">
        <authorList>
            <consortium name="Ensembl"/>
        </authorList>
    </citation>
    <scope>IDENTIFICATION</scope>
</reference>
<dbReference type="EMBL" id="AGTP01049436">
    <property type="status" value="NOT_ANNOTATED_CDS"/>
    <property type="molecule type" value="Genomic_DNA"/>
</dbReference>
<dbReference type="EMBL" id="AGTP01049437">
    <property type="status" value="NOT_ANNOTATED_CDS"/>
    <property type="molecule type" value="Genomic_DNA"/>
</dbReference>
<reference evidence="1" key="3">
    <citation type="submission" date="2025-09" db="UniProtKB">
        <authorList>
            <consortium name="Ensembl"/>
        </authorList>
    </citation>
    <scope>IDENTIFICATION</scope>
</reference>
<reference evidence="2" key="1">
    <citation type="submission" date="2011-11" db="EMBL/GenBank/DDBJ databases">
        <title>The Draft Genome of Spermophilus tridecemlineatus.</title>
        <authorList>
            <consortium name="The Broad Institute Genome Assembly &amp; Analysis Group"/>
            <consortium name="Computational R&amp;D Group"/>
            <consortium name="and Sequencing Platform"/>
            <person name="Di Palma F."/>
            <person name="Alfoldi J."/>
            <person name="Johnson J."/>
            <person name="Berlin A."/>
            <person name="Gnerre S."/>
            <person name="Jaffe D."/>
            <person name="MacCallum I."/>
            <person name="Young S."/>
            <person name="Walker B.J."/>
            <person name="Lindblad-Toh K."/>
        </authorList>
    </citation>
    <scope>NUCLEOTIDE SEQUENCE [LARGE SCALE GENOMIC DNA]</scope>
</reference>
<name>A0A287D2D0_ICTTR</name>
<dbReference type="GeneTree" id="ENSGT00940000160288"/>
<evidence type="ECO:0000313" key="1">
    <source>
        <dbReference type="Ensembl" id="ENSSTOP00000027708.1"/>
    </source>
</evidence>
<organism evidence="1 2">
    <name type="scientific">Ictidomys tridecemlineatus</name>
    <name type="common">Thirteen-lined ground squirrel</name>
    <name type="synonym">Spermophilus tridecemlineatus</name>
    <dbReference type="NCBI Taxonomy" id="43179"/>
    <lineage>
        <taxon>Eukaryota</taxon>
        <taxon>Metazoa</taxon>
        <taxon>Chordata</taxon>
        <taxon>Craniata</taxon>
        <taxon>Vertebrata</taxon>
        <taxon>Euteleostomi</taxon>
        <taxon>Mammalia</taxon>
        <taxon>Eutheria</taxon>
        <taxon>Euarchontoglires</taxon>
        <taxon>Glires</taxon>
        <taxon>Rodentia</taxon>
        <taxon>Sciuromorpha</taxon>
        <taxon>Sciuridae</taxon>
        <taxon>Xerinae</taxon>
        <taxon>Marmotini</taxon>
        <taxon>Ictidomys</taxon>
    </lineage>
</organism>
<proteinExistence type="predicted"/>
<evidence type="ECO:0000313" key="2">
    <source>
        <dbReference type="Proteomes" id="UP000005215"/>
    </source>
</evidence>
<dbReference type="Proteomes" id="UP000005215">
    <property type="component" value="Unassembled WGS sequence"/>
</dbReference>